<keyword evidence="1" id="KW-0472">Membrane</keyword>
<dbReference type="Gene3D" id="3.40.50.1820">
    <property type="entry name" value="alpha/beta hydrolase"/>
    <property type="match status" value="1"/>
</dbReference>
<keyword evidence="1" id="KW-0812">Transmembrane</keyword>
<dbReference type="EMBL" id="DVMV01000012">
    <property type="protein sequence ID" value="HIU44984.1"/>
    <property type="molecule type" value="Genomic_DNA"/>
</dbReference>
<dbReference type="InterPro" id="IPR029058">
    <property type="entry name" value="AB_hydrolase_fold"/>
</dbReference>
<dbReference type="SUPFAM" id="SSF53474">
    <property type="entry name" value="alpha/beta-Hydrolases"/>
    <property type="match status" value="1"/>
</dbReference>
<gene>
    <name evidence="2" type="ORF">IAC52_01665</name>
</gene>
<dbReference type="Proteomes" id="UP000824070">
    <property type="component" value="Unassembled WGS sequence"/>
</dbReference>
<sequence>MVAIYILIGLILAYLAYCLLDALLKLRRTGRQVKLMSGWDIGRRAEEEAKVRDLGGKAKLYSLQGESKEAYLVLPGGGYTSCSMGAEGFPTLGYLHSRGKKAYCLRYSVLGEGSPIIDLNNAMEAIRDENPGARIILLGYSAGAHLSLLSCLGEFGRIKPDGLILAYPYSHMGGRSPNLLLAIFRHRAKRKALKALFGNNHKQGRGYARMEERISPSFPQCHICYGRKDFIAPASENGEPLALSFLRAGVRVRQREFPHLDHAYGIGEGSEAEGWIDEAIDWLGQ</sequence>
<evidence type="ECO:0000313" key="2">
    <source>
        <dbReference type="EMBL" id="HIU44984.1"/>
    </source>
</evidence>
<name>A0A9D1LN76_9FIRM</name>
<evidence type="ECO:0000313" key="3">
    <source>
        <dbReference type="Proteomes" id="UP000824070"/>
    </source>
</evidence>
<proteinExistence type="predicted"/>
<dbReference type="AlphaFoldDB" id="A0A9D1LN76"/>
<comment type="caution">
    <text evidence="2">The sequence shown here is derived from an EMBL/GenBank/DDBJ whole genome shotgun (WGS) entry which is preliminary data.</text>
</comment>
<reference evidence="2" key="2">
    <citation type="journal article" date="2021" name="PeerJ">
        <title>Extensive microbial diversity within the chicken gut microbiome revealed by metagenomics and culture.</title>
        <authorList>
            <person name="Gilroy R."/>
            <person name="Ravi A."/>
            <person name="Getino M."/>
            <person name="Pursley I."/>
            <person name="Horton D.L."/>
            <person name="Alikhan N.F."/>
            <person name="Baker D."/>
            <person name="Gharbi K."/>
            <person name="Hall N."/>
            <person name="Watson M."/>
            <person name="Adriaenssens E.M."/>
            <person name="Foster-Nyarko E."/>
            <person name="Jarju S."/>
            <person name="Secka A."/>
            <person name="Antonio M."/>
            <person name="Oren A."/>
            <person name="Chaudhuri R.R."/>
            <person name="La Ragione R."/>
            <person name="Hildebrand F."/>
            <person name="Pallen M.J."/>
        </authorList>
    </citation>
    <scope>NUCLEOTIDE SEQUENCE</scope>
    <source>
        <strain evidence="2">ChiGjej1B1-22543</strain>
    </source>
</reference>
<reference evidence="2" key="1">
    <citation type="submission" date="2020-10" db="EMBL/GenBank/DDBJ databases">
        <authorList>
            <person name="Gilroy R."/>
        </authorList>
    </citation>
    <scope>NUCLEOTIDE SEQUENCE</scope>
    <source>
        <strain evidence="2">ChiGjej1B1-22543</strain>
    </source>
</reference>
<accession>A0A9D1LN76</accession>
<evidence type="ECO:0008006" key="4">
    <source>
        <dbReference type="Google" id="ProtNLM"/>
    </source>
</evidence>
<protein>
    <recommendedName>
        <fullName evidence="4">Alpha/beta hydrolase</fullName>
    </recommendedName>
</protein>
<keyword evidence="1" id="KW-1133">Transmembrane helix</keyword>
<organism evidence="2 3">
    <name type="scientific">Candidatus Alloenteromonas pullicola</name>
    <dbReference type="NCBI Taxonomy" id="2840784"/>
    <lineage>
        <taxon>Bacteria</taxon>
        <taxon>Bacillati</taxon>
        <taxon>Bacillota</taxon>
        <taxon>Bacillota incertae sedis</taxon>
        <taxon>Candidatus Alloenteromonas</taxon>
    </lineage>
</organism>
<evidence type="ECO:0000256" key="1">
    <source>
        <dbReference type="SAM" id="Phobius"/>
    </source>
</evidence>
<feature type="transmembrane region" description="Helical" evidence="1">
    <location>
        <begin position="6"/>
        <end position="24"/>
    </location>
</feature>